<name>A0A8S1R2C9_9CILI</name>
<evidence type="ECO:0000313" key="3">
    <source>
        <dbReference type="Proteomes" id="UP000692954"/>
    </source>
</evidence>
<dbReference type="AlphaFoldDB" id="A0A8S1R2C9"/>
<proteinExistence type="predicted"/>
<accession>A0A8S1R2C9</accession>
<dbReference type="PANTHER" id="PTHR39767">
    <property type="entry name" value="CALCIUM/CALMODULIN-BINDING MEMBRANE PROTEIN PCM4-RELATED"/>
    <property type="match status" value="1"/>
</dbReference>
<protein>
    <submittedName>
        <fullName evidence="2">Uncharacterized protein</fullName>
    </submittedName>
</protein>
<evidence type="ECO:0000313" key="2">
    <source>
        <dbReference type="EMBL" id="CAD8122241.1"/>
    </source>
</evidence>
<keyword evidence="3" id="KW-1185">Reference proteome</keyword>
<evidence type="ECO:0000256" key="1">
    <source>
        <dbReference type="SAM" id="SignalP"/>
    </source>
</evidence>
<organism evidence="2 3">
    <name type="scientific">Paramecium sonneborni</name>
    <dbReference type="NCBI Taxonomy" id="65129"/>
    <lineage>
        <taxon>Eukaryota</taxon>
        <taxon>Sar</taxon>
        <taxon>Alveolata</taxon>
        <taxon>Ciliophora</taxon>
        <taxon>Intramacronucleata</taxon>
        <taxon>Oligohymenophorea</taxon>
        <taxon>Peniculida</taxon>
        <taxon>Parameciidae</taxon>
        <taxon>Paramecium</taxon>
    </lineage>
</organism>
<dbReference type="PANTHER" id="PTHR39767:SF2">
    <property type="entry name" value="CHROMOSOME UNDETERMINED SCAFFOLD_1, WHOLE GENOME SHOTGUN SEQUENCE"/>
    <property type="match status" value="1"/>
</dbReference>
<keyword evidence="1" id="KW-0732">Signal</keyword>
<feature type="signal peptide" evidence="1">
    <location>
        <begin position="1"/>
        <end position="18"/>
    </location>
</feature>
<feature type="chain" id="PRO_5035800943" evidence="1">
    <location>
        <begin position="19"/>
        <end position="682"/>
    </location>
</feature>
<dbReference type="Proteomes" id="UP000692954">
    <property type="component" value="Unassembled WGS sequence"/>
</dbReference>
<dbReference type="EMBL" id="CAJJDN010000137">
    <property type="protein sequence ID" value="CAD8122241.1"/>
    <property type="molecule type" value="Genomic_DNA"/>
</dbReference>
<dbReference type="OrthoDB" id="301866at2759"/>
<sequence length="682" mass="76788">MNKIIFLISVLFILNSHQTTIQIASYFTEATFSTTQGWGIIGSPAIFDTQMSKSVLGGNNGFGVGVAIYKLVEIPQAHHTLRMKLRTWAINKWESEYIIIKADGVVVNKQLVNSGLASNFAQYLFQEIFFFHSSPSVLIEITSSLDESNNNESWGVRDIEIIAVTCPTGCDLCNYSDTTDTCPKYQKQLVNFGTSTFTTNQGWLISGSEVKQMFCDKILMFGYYPTGVSISKKFYLPLSFYKMKVKFQFWKIDSVSSSISHALYANGDNVWNFDKTKTKQIKICSLVANEEYVNVEIEFNTNSQLITFQFFSDAAVGEFYGIRDFYIYVLLCDDQTSLCQNTPIEVVPNKDLIDFQEVVAALVTSFYNSLPSQWSSYQSFSATPRISTPACTDATAPISYMALYDTLYKDFTLTQHKTLKMIFYLYSQSKLNDVRLNVDNNLVDSIQIGYGTNDVNCAGSAQGDKYEEYTLYAVEVEHTSLMTRIIFEGITYSGGHLLQGFNKFEIYTGNCDCDICTDSGACATVYSLVDIDFAQDTLTDNEKWQLITYSIQATFCNNIEVLGGYNIISKDQQVRALYGSLPSHNSMRIQMNIYFINDWASTESLVINLDNVEIWRQSVLKANYASQLCSVGGASYQVVEVDLFVTHSSSEFTLIFNIESGDGNEFWGVRDFHISTANQIIS</sequence>
<gene>
    <name evidence="2" type="ORF">PSON_ATCC_30995.1.T1370062</name>
</gene>
<comment type="caution">
    <text evidence="2">The sequence shown here is derived from an EMBL/GenBank/DDBJ whole genome shotgun (WGS) entry which is preliminary data.</text>
</comment>
<reference evidence="2" key="1">
    <citation type="submission" date="2021-01" db="EMBL/GenBank/DDBJ databases">
        <authorList>
            <consortium name="Genoscope - CEA"/>
            <person name="William W."/>
        </authorList>
    </citation>
    <scope>NUCLEOTIDE SEQUENCE</scope>
</reference>